<keyword evidence="6" id="KW-0808">Transferase</keyword>
<keyword evidence="10" id="KW-0511">Multifunctional enzyme</keyword>
<evidence type="ECO:0000256" key="7">
    <source>
        <dbReference type="ARBA" id="ARBA00022801"/>
    </source>
</evidence>
<evidence type="ECO:0000313" key="14">
    <source>
        <dbReference type="EMBL" id="SPE18878.1"/>
    </source>
</evidence>
<dbReference type="InterPro" id="IPR001460">
    <property type="entry name" value="PCN-bd_Tpept"/>
</dbReference>
<keyword evidence="8" id="KW-0133">Cell shape</keyword>
<dbReference type="InterPro" id="IPR012338">
    <property type="entry name" value="Beta-lactam/transpept-like"/>
</dbReference>
<comment type="similarity">
    <text evidence="2">In the N-terminal section; belongs to the glycosyltransferase 51 family.</text>
</comment>
<sequence>MSANQTGNTRVTRHQKPAKKRTKSLFGRIIKWGLLALLALIIAGIGLFAYYAKDAPEITQAKLQNGNASVLYDSNNKAFKQLGAANQTYASSDQIPQTLKDAVVSIEDRRFYKEKFGIDPVRIASAAFANITGHSSLGLQGGSTLTQQLIKLSVFSTKNSDQTFKRKAQEAWLAVQVERQYSKDQILEYYMNKVYLNNGVYGMQTAAKYYYDKTLKQLSLPQLALIAGMPQSPANYDPYAHPDQAKTRRDLVIDALQRNNKISEAEATEAKAVPINTGLVAQKSETNESTNAKATDAYVKEVITDLKKKGYDPYKDGLKVYTNIDMDAQKKLYNTVNDDTTVQFPDDKMQTAVTITNPNNGKIVAMIGGRKTGDVQLGYNRAVSSGRSNGSSMKPMMDFAPAIEYLNYSTAQKLQDTAYIYPGTNIQLHDFDNRYLGTITARNALANSRNVPAIRLLEDVGMTRARKFVKGLGITIPEDTGLAYGIGGNVSTLEESAAYSAFANGGTYYKPTYINKVETADGVTHNYNSEGSDAMKDSTAYMMTDMMKDVIKNGSGTLAQISGLHQAGKTGTTDYSSEELAKSGLSSDLAKDSWFAGYTKHYSITVWTGYDKPLENGLTMEERNIAAYIYRAMMVYLSQNVSNTDWTMPSSVQAKTIAGVRELFVKGTTAAISDASTSSSYSSTHSVIETPTPSISVQSSSQSVPSSESSESVSSSSVESSSSVSSTPSESSSTVSSSSEAPASSSSTPATSQSTSQPSISTQTTSH</sequence>
<dbReference type="InterPro" id="IPR001264">
    <property type="entry name" value="Glyco_trans_51"/>
</dbReference>
<dbReference type="GO" id="GO:0006508">
    <property type="term" value="P:proteolysis"/>
    <property type="evidence" value="ECO:0007669"/>
    <property type="project" value="UniProtKB-KW"/>
</dbReference>
<evidence type="ECO:0000256" key="4">
    <source>
        <dbReference type="ARBA" id="ARBA00022670"/>
    </source>
</evidence>
<dbReference type="GO" id="GO:0009252">
    <property type="term" value="P:peptidoglycan biosynthetic process"/>
    <property type="evidence" value="ECO:0007669"/>
    <property type="project" value="UniProtKB-KW"/>
</dbReference>
<evidence type="ECO:0000256" key="2">
    <source>
        <dbReference type="ARBA" id="ARBA00007739"/>
    </source>
</evidence>
<organism evidence="14 15">
    <name type="scientific">Latilactobacillus sakei</name>
    <name type="common">Lactobacillus sakei</name>
    <dbReference type="NCBI Taxonomy" id="1599"/>
    <lineage>
        <taxon>Bacteria</taxon>
        <taxon>Bacillati</taxon>
        <taxon>Bacillota</taxon>
        <taxon>Bacilli</taxon>
        <taxon>Lactobacillales</taxon>
        <taxon>Lactobacillaceae</taxon>
        <taxon>Latilactobacillus</taxon>
    </lineage>
</organism>
<evidence type="ECO:0000256" key="12">
    <source>
        <dbReference type="ARBA" id="ARBA00034000"/>
    </source>
</evidence>
<dbReference type="Pfam" id="PF00905">
    <property type="entry name" value="Transpeptidase"/>
    <property type="match status" value="1"/>
</dbReference>
<comment type="catalytic activity">
    <reaction evidence="13">
        <text>[GlcNAc-(1-&gt;4)-Mur2Ac(oyl-L-Ala-gamma-D-Glu-L-Lys-D-Ala-D-Ala)](n)-di-trans,octa-cis-undecaprenyl diphosphate + beta-D-GlcNAc-(1-&gt;4)-Mur2Ac(oyl-L-Ala-gamma-D-Glu-L-Lys-D-Ala-D-Ala)-di-trans,octa-cis-undecaprenyl diphosphate = [GlcNAc-(1-&gt;4)-Mur2Ac(oyl-L-Ala-gamma-D-Glu-L-Lys-D-Ala-D-Ala)](n+1)-di-trans,octa-cis-undecaprenyl diphosphate + di-trans,octa-cis-undecaprenyl diphosphate + H(+)</text>
        <dbReference type="Rhea" id="RHEA:23708"/>
        <dbReference type="Rhea" id="RHEA-COMP:9602"/>
        <dbReference type="Rhea" id="RHEA-COMP:9603"/>
        <dbReference type="ChEBI" id="CHEBI:15378"/>
        <dbReference type="ChEBI" id="CHEBI:58405"/>
        <dbReference type="ChEBI" id="CHEBI:60033"/>
        <dbReference type="ChEBI" id="CHEBI:78435"/>
        <dbReference type="EC" id="2.4.99.28"/>
    </reaction>
</comment>
<dbReference type="AlphaFoldDB" id="A0A094XWV5"/>
<comment type="catalytic activity">
    <reaction evidence="12">
        <text>Preferential cleavage: (Ac)2-L-Lys-D-Ala-|-D-Ala. Also transpeptidation of peptidyl-alanyl moieties that are N-acyl substituents of D-alanine.</text>
        <dbReference type="EC" id="3.4.16.4"/>
    </reaction>
</comment>
<dbReference type="NCBIfam" id="TIGR02074">
    <property type="entry name" value="PBP_1a_fam"/>
    <property type="match status" value="1"/>
</dbReference>
<evidence type="ECO:0000256" key="5">
    <source>
        <dbReference type="ARBA" id="ARBA00022676"/>
    </source>
</evidence>
<dbReference type="Gene3D" id="3.40.710.10">
    <property type="entry name" value="DD-peptidase/beta-lactamase superfamily"/>
    <property type="match status" value="1"/>
</dbReference>
<evidence type="ECO:0000256" key="3">
    <source>
        <dbReference type="ARBA" id="ARBA00022645"/>
    </source>
</evidence>
<keyword evidence="4" id="KW-0645">Protease</keyword>
<dbReference type="PANTHER" id="PTHR32282">
    <property type="entry name" value="BINDING PROTEIN TRANSPEPTIDASE, PUTATIVE-RELATED"/>
    <property type="match status" value="1"/>
</dbReference>
<evidence type="ECO:0000256" key="6">
    <source>
        <dbReference type="ARBA" id="ARBA00022679"/>
    </source>
</evidence>
<accession>A0A094XWV5</accession>
<dbReference type="Pfam" id="PF00912">
    <property type="entry name" value="Transgly"/>
    <property type="match status" value="1"/>
</dbReference>
<comment type="similarity">
    <text evidence="1">In the C-terminal section; belongs to the transpeptidase family.</text>
</comment>
<dbReference type="InterPro" id="IPR023346">
    <property type="entry name" value="Lysozyme-like_dom_sf"/>
</dbReference>
<evidence type="ECO:0000313" key="15">
    <source>
        <dbReference type="Proteomes" id="UP000239650"/>
    </source>
</evidence>
<reference evidence="14 15" key="1">
    <citation type="submission" date="2018-02" db="EMBL/GenBank/DDBJ databases">
        <authorList>
            <person name="Rodrigo-Torres L."/>
            <person name="Arahal R. D."/>
            <person name="Lucena T."/>
        </authorList>
    </citation>
    <scope>NUCLEOTIDE SEQUENCE [LARGE SCALE GENOMIC DNA]</scope>
    <source>
        <strain evidence="14 15">CECT 9267</strain>
    </source>
</reference>
<dbReference type="GO" id="GO:0071555">
    <property type="term" value="P:cell wall organization"/>
    <property type="evidence" value="ECO:0007669"/>
    <property type="project" value="UniProtKB-KW"/>
</dbReference>
<comment type="caution">
    <text evidence="14">The sequence shown here is derived from an EMBL/GenBank/DDBJ whole genome shotgun (WGS) entry which is preliminary data.</text>
</comment>
<keyword evidence="7" id="KW-0378">Hydrolase</keyword>
<dbReference type="Gene3D" id="1.10.3810.10">
    <property type="entry name" value="Biosynthetic peptidoglycan transglycosylase-like"/>
    <property type="match status" value="1"/>
</dbReference>
<evidence type="ECO:0000256" key="11">
    <source>
        <dbReference type="ARBA" id="ARBA00023316"/>
    </source>
</evidence>
<evidence type="ECO:0000256" key="10">
    <source>
        <dbReference type="ARBA" id="ARBA00023268"/>
    </source>
</evidence>
<dbReference type="SUPFAM" id="SSF53955">
    <property type="entry name" value="Lysozyme-like"/>
    <property type="match status" value="1"/>
</dbReference>
<dbReference type="GO" id="GO:0030288">
    <property type="term" value="C:outer membrane-bounded periplasmic space"/>
    <property type="evidence" value="ECO:0007669"/>
    <property type="project" value="TreeGrafter"/>
</dbReference>
<dbReference type="SUPFAM" id="SSF56601">
    <property type="entry name" value="beta-lactamase/transpeptidase-like"/>
    <property type="match status" value="1"/>
</dbReference>
<keyword evidence="9" id="KW-0573">Peptidoglycan synthesis</keyword>
<gene>
    <name evidence="14" type="primary">ponA</name>
    <name evidence="14" type="ORF">LAS9267_00363</name>
</gene>
<dbReference type="Proteomes" id="UP000239650">
    <property type="component" value="Unassembled WGS sequence"/>
</dbReference>
<keyword evidence="11" id="KW-0961">Cell wall biogenesis/degradation</keyword>
<dbReference type="GO" id="GO:0008658">
    <property type="term" value="F:penicillin binding"/>
    <property type="evidence" value="ECO:0007669"/>
    <property type="project" value="InterPro"/>
</dbReference>
<keyword evidence="3" id="KW-0121">Carboxypeptidase</keyword>
<dbReference type="RefSeq" id="WP_035146921.1">
    <property type="nucleotide sequence ID" value="NZ_CABFKU010000010.1"/>
</dbReference>
<dbReference type="GO" id="GO:0008360">
    <property type="term" value="P:regulation of cell shape"/>
    <property type="evidence" value="ECO:0007669"/>
    <property type="project" value="UniProtKB-KW"/>
</dbReference>
<dbReference type="InterPro" id="IPR036950">
    <property type="entry name" value="PBP_transglycosylase"/>
</dbReference>
<evidence type="ECO:0000256" key="1">
    <source>
        <dbReference type="ARBA" id="ARBA00007090"/>
    </source>
</evidence>
<proteinExistence type="inferred from homology"/>
<dbReference type="GO" id="GO:0009002">
    <property type="term" value="F:serine-type D-Ala-D-Ala carboxypeptidase activity"/>
    <property type="evidence" value="ECO:0007669"/>
    <property type="project" value="UniProtKB-EC"/>
</dbReference>
<evidence type="ECO:0000256" key="9">
    <source>
        <dbReference type="ARBA" id="ARBA00022984"/>
    </source>
</evidence>
<evidence type="ECO:0000256" key="8">
    <source>
        <dbReference type="ARBA" id="ARBA00022960"/>
    </source>
</evidence>
<keyword evidence="5" id="KW-0328">Glycosyltransferase</keyword>
<dbReference type="GO" id="GO:0008955">
    <property type="term" value="F:peptidoglycan glycosyltransferase activity"/>
    <property type="evidence" value="ECO:0007669"/>
    <property type="project" value="UniProtKB-EC"/>
</dbReference>
<dbReference type="FunFam" id="1.10.3810.10:FF:000001">
    <property type="entry name" value="Penicillin-binding protein 1A"/>
    <property type="match status" value="1"/>
</dbReference>
<dbReference type="EMBL" id="OKRC01000001">
    <property type="protein sequence ID" value="SPE18878.1"/>
    <property type="molecule type" value="Genomic_DNA"/>
</dbReference>
<dbReference type="PANTHER" id="PTHR32282:SF29">
    <property type="entry name" value="PENICILLIN-BINDING PROTEIN 1A"/>
    <property type="match status" value="1"/>
</dbReference>
<name>A0A094XWV5_LATSK</name>
<dbReference type="InterPro" id="IPR050396">
    <property type="entry name" value="Glycosyltr_51/Transpeptidase"/>
</dbReference>
<protein>
    <submittedName>
        <fullName evidence="14">Penicillin-binding protein 1A</fullName>
    </submittedName>
</protein>
<evidence type="ECO:0000256" key="13">
    <source>
        <dbReference type="ARBA" id="ARBA00049902"/>
    </source>
</evidence>